<dbReference type="InterPro" id="IPR025323">
    <property type="entry name" value="DUF4229"/>
</dbReference>
<feature type="transmembrane region" description="Helical" evidence="2">
    <location>
        <begin position="29"/>
        <end position="51"/>
    </location>
</feature>
<feature type="compositionally biased region" description="Basic and acidic residues" evidence="1">
    <location>
        <begin position="101"/>
        <end position="127"/>
    </location>
</feature>
<dbReference type="Pfam" id="PF14012">
    <property type="entry name" value="DUF4229"/>
    <property type="match status" value="1"/>
</dbReference>
<keyword evidence="2" id="KW-0472">Membrane</keyword>
<accession>A0A0U0WB77</accession>
<proteinExistence type="predicted"/>
<gene>
    <name evidence="3" type="ORF">BN971_03071</name>
</gene>
<evidence type="ECO:0000313" key="4">
    <source>
        <dbReference type="Proteomes" id="UP000198875"/>
    </source>
</evidence>
<evidence type="ECO:0000256" key="2">
    <source>
        <dbReference type="SAM" id="Phobius"/>
    </source>
</evidence>
<feature type="region of interest" description="Disordered" evidence="1">
    <location>
        <begin position="91"/>
        <end position="127"/>
    </location>
</feature>
<evidence type="ECO:0008006" key="5">
    <source>
        <dbReference type="Google" id="ProtNLM"/>
    </source>
</evidence>
<reference evidence="3 4" key="1">
    <citation type="submission" date="2015-03" db="EMBL/GenBank/DDBJ databases">
        <authorList>
            <person name="Murphy D."/>
        </authorList>
    </citation>
    <scope>NUCLEOTIDE SEQUENCE [LARGE SCALE GENOMIC DNA]</scope>
    <source>
        <strain evidence="3 4">DSM 44277</strain>
    </source>
</reference>
<dbReference type="EMBL" id="CSTD01000003">
    <property type="protein sequence ID" value="CPR11782.1"/>
    <property type="molecule type" value="Genomic_DNA"/>
</dbReference>
<keyword evidence="2" id="KW-1133">Transmembrane helix</keyword>
<sequence>MPKEPGPKPGPALPGDNADGDGNRVVVDVVLYAGARLLLAALLTAVIYGIARLLGVAQFPIVVAALFALIIAMPLGIWVFSPLRRRATASLAAAGGRRRREREQLRARLHGEAPADPEPEPRPEPDA</sequence>
<evidence type="ECO:0000313" key="3">
    <source>
        <dbReference type="EMBL" id="CPR11782.1"/>
    </source>
</evidence>
<dbReference type="AlphaFoldDB" id="A0A0U0WB77"/>
<feature type="transmembrane region" description="Helical" evidence="2">
    <location>
        <begin position="57"/>
        <end position="80"/>
    </location>
</feature>
<dbReference type="Proteomes" id="UP000198875">
    <property type="component" value="Unassembled WGS sequence"/>
</dbReference>
<keyword evidence="2" id="KW-0812">Transmembrane</keyword>
<organism evidence="3 4">
    <name type="scientific">Mycobacterium bohemicum DSM 44277</name>
    <dbReference type="NCBI Taxonomy" id="1236609"/>
    <lineage>
        <taxon>Bacteria</taxon>
        <taxon>Bacillati</taxon>
        <taxon>Actinomycetota</taxon>
        <taxon>Actinomycetes</taxon>
        <taxon>Mycobacteriales</taxon>
        <taxon>Mycobacteriaceae</taxon>
        <taxon>Mycobacterium</taxon>
    </lineage>
</organism>
<evidence type="ECO:0000256" key="1">
    <source>
        <dbReference type="SAM" id="MobiDB-lite"/>
    </source>
</evidence>
<name>A0A0U0WB77_MYCBE</name>
<protein>
    <recommendedName>
        <fullName evidence="5">Transmembrane protein</fullName>
    </recommendedName>
</protein>